<dbReference type="CDD" id="cd10527">
    <property type="entry name" value="SET_LSMT"/>
    <property type="match status" value="1"/>
</dbReference>
<feature type="signal peptide" evidence="2">
    <location>
        <begin position="1"/>
        <end position="19"/>
    </location>
</feature>
<dbReference type="OMA" id="RISYGCP"/>
<feature type="region of interest" description="Disordered" evidence="1">
    <location>
        <begin position="493"/>
        <end position="538"/>
    </location>
</feature>
<evidence type="ECO:0000256" key="1">
    <source>
        <dbReference type="SAM" id="MobiDB-lite"/>
    </source>
</evidence>
<dbReference type="Pfam" id="PF00856">
    <property type="entry name" value="SET"/>
    <property type="match status" value="1"/>
</dbReference>
<feature type="chain" id="PRO_5002865909" description="SET domain-containing protein" evidence="2">
    <location>
        <begin position="20"/>
        <end position="538"/>
    </location>
</feature>
<dbReference type="AlphaFoldDB" id="B8BT99"/>
<dbReference type="FunFam" id="3.90.1410.10:FF:000041">
    <property type="entry name" value="Uncharacterized protein"/>
    <property type="match status" value="1"/>
</dbReference>
<feature type="domain" description="SET" evidence="3">
    <location>
        <begin position="110"/>
        <end position="317"/>
    </location>
</feature>
<protein>
    <recommendedName>
        <fullName evidence="3">SET domain-containing protein</fullName>
    </recommendedName>
</protein>
<dbReference type="InParanoid" id="B8BT99"/>
<dbReference type="GO" id="GO:0016279">
    <property type="term" value="F:protein-lysine N-methyltransferase activity"/>
    <property type="evidence" value="ECO:0000318"/>
    <property type="project" value="GO_Central"/>
</dbReference>
<dbReference type="HOGENOM" id="CLU_041991_0_0_1"/>
<keyword evidence="2" id="KW-0732">Signal</keyword>
<dbReference type="RefSeq" id="XP_002287611.1">
    <property type="nucleotide sequence ID" value="XM_002287575.1"/>
</dbReference>
<name>B8BT99_THAPS</name>
<dbReference type="InterPro" id="IPR050600">
    <property type="entry name" value="SETD3_SETD6_MTase"/>
</dbReference>
<dbReference type="Proteomes" id="UP000001449">
    <property type="component" value="Chromosome 2"/>
</dbReference>
<dbReference type="EMBL" id="CM000639">
    <property type="protein sequence ID" value="EED95054.1"/>
    <property type="molecule type" value="Genomic_DNA"/>
</dbReference>
<dbReference type="PaxDb" id="35128-Thaps2063"/>
<sequence>MRISTAACTAVLAPVAIHAFSVSNHRIGGVSSTTTRGQYGGVVGSFTKAYDLQRQRQHLTTTTALAAISTDENTPRNIPPFQSWCAEMGVQQMDGLDLYTQDGGVDYMAITTVDIPAGTTILYVPSGMVLSSDRVAEELNAISNGGVADAVNQLGRIGGGSSVPKFYLFIKMLMEYENQENSPFYPWLDSLPRLYFNAVSMTDFCYECLPPLVFNLSRTEKVKFDNFLQVIKKVDVVSDYVKSNEEVLKWAFNSVYTRTYCHKDGQNEDDVALTPFADYFNHGTDTEVEVCFDEEGNCMAYTTTDVAANSPLRISYGCPTNPSFLFARYGFLDQTCPATFCKMMDIPRTPENVNMGMDFSKMLFYHDTGDISQEVLDLVLYAKVLTNLKYDPNRGDVKRQFYDAHMQGDEATKAMMHEQFRPEVVKEILNHVDTFLKLLDSLERKSEGKDAATHPRLPLILEHNQFVKETFWKVKSNLEGVLQQYGGVGGGDAGGFGGGNDGGGQDYYGGDDQSWGGEESWGEDQYQYDESGQYAEAY</sequence>
<dbReference type="Gene3D" id="3.90.1410.10">
    <property type="entry name" value="set domain protein methyltransferase, domain 1"/>
    <property type="match status" value="1"/>
</dbReference>
<proteinExistence type="predicted"/>
<dbReference type="PANTHER" id="PTHR13271:SF137">
    <property type="entry name" value="SET DOMAIN-CONTAINING PROTEIN"/>
    <property type="match status" value="1"/>
</dbReference>
<keyword evidence="5" id="KW-1185">Reference proteome</keyword>
<feature type="compositionally biased region" description="Low complexity" evidence="1">
    <location>
        <begin position="508"/>
        <end position="517"/>
    </location>
</feature>
<evidence type="ECO:0000256" key="2">
    <source>
        <dbReference type="SAM" id="SignalP"/>
    </source>
</evidence>
<dbReference type="STRING" id="35128.B8BT99"/>
<dbReference type="eggNOG" id="KOG1337">
    <property type="taxonomic scope" value="Eukaryota"/>
</dbReference>
<evidence type="ECO:0000313" key="4">
    <source>
        <dbReference type="EMBL" id="EED95054.1"/>
    </source>
</evidence>
<organism evidence="4 5">
    <name type="scientific">Thalassiosira pseudonana</name>
    <name type="common">Marine diatom</name>
    <name type="synonym">Cyclotella nana</name>
    <dbReference type="NCBI Taxonomy" id="35128"/>
    <lineage>
        <taxon>Eukaryota</taxon>
        <taxon>Sar</taxon>
        <taxon>Stramenopiles</taxon>
        <taxon>Ochrophyta</taxon>
        <taxon>Bacillariophyta</taxon>
        <taxon>Coscinodiscophyceae</taxon>
        <taxon>Thalassiosirophycidae</taxon>
        <taxon>Thalassiosirales</taxon>
        <taxon>Thalassiosiraceae</taxon>
        <taxon>Thalassiosira</taxon>
    </lineage>
</organism>
<evidence type="ECO:0000259" key="3">
    <source>
        <dbReference type="Pfam" id="PF00856"/>
    </source>
</evidence>
<dbReference type="InterPro" id="IPR046341">
    <property type="entry name" value="SET_dom_sf"/>
</dbReference>
<reference evidence="4 5" key="1">
    <citation type="journal article" date="2004" name="Science">
        <title>The genome of the diatom Thalassiosira pseudonana: ecology, evolution, and metabolism.</title>
        <authorList>
            <person name="Armbrust E.V."/>
            <person name="Berges J.A."/>
            <person name="Bowler C."/>
            <person name="Green B.R."/>
            <person name="Martinez D."/>
            <person name="Putnam N.H."/>
            <person name="Zhou S."/>
            <person name="Allen A.E."/>
            <person name="Apt K.E."/>
            <person name="Bechner M."/>
            <person name="Brzezinski M.A."/>
            <person name="Chaal B.K."/>
            <person name="Chiovitti A."/>
            <person name="Davis A.K."/>
            <person name="Demarest M.S."/>
            <person name="Detter J.C."/>
            <person name="Glavina T."/>
            <person name="Goodstein D."/>
            <person name="Hadi M.Z."/>
            <person name="Hellsten U."/>
            <person name="Hildebrand M."/>
            <person name="Jenkins B.D."/>
            <person name="Jurka J."/>
            <person name="Kapitonov V.V."/>
            <person name="Kroger N."/>
            <person name="Lau W.W."/>
            <person name="Lane T.W."/>
            <person name="Larimer F.W."/>
            <person name="Lippmeier J.C."/>
            <person name="Lucas S."/>
            <person name="Medina M."/>
            <person name="Montsant A."/>
            <person name="Obornik M."/>
            <person name="Parker M.S."/>
            <person name="Palenik B."/>
            <person name="Pazour G.J."/>
            <person name="Richardson P.M."/>
            <person name="Rynearson T.A."/>
            <person name="Saito M.A."/>
            <person name="Schwartz D.C."/>
            <person name="Thamatrakoln K."/>
            <person name="Valentin K."/>
            <person name="Vardi A."/>
            <person name="Wilkerson F.P."/>
            <person name="Rokhsar D.S."/>
        </authorList>
    </citation>
    <scope>NUCLEOTIDE SEQUENCE [LARGE SCALE GENOMIC DNA]</scope>
    <source>
        <strain evidence="4 5">CCMP1335</strain>
    </source>
</reference>
<dbReference type="KEGG" id="tps:THAPSDRAFT_2063"/>
<accession>B8BT99</accession>
<gene>
    <name evidence="4" type="ORF">THAPSDRAFT_2063</name>
</gene>
<feature type="compositionally biased region" description="Gly residues" evidence="1">
    <location>
        <begin position="493"/>
        <end position="507"/>
    </location>
</feature>
<evidence type="ECO:0000313" key="5">
    <source>
        <dbReference type="Proteomes" id="UP000001449"/>
    </source>
</evidence>
<dbReference type="GeneID" id="7445079"/>
<reference evidence="4 5" key="2">
    <citation type="journal article" date="2008" name="Nature">
        <title>The Phaeodactylum genome reveals the evolutionary history of diatom genomes.</title>
        <authorList>
            <person name="Bowler C."/>
            <person name="Allen A.E."/>
            <person name="Badger J.H."/>
            <person name="Grimwood J."/>
            <person name="Jabbari K."/>
            <person name="Kuo A."/>
            <person name="Maheswari U."/>
            <person name="Martens C."/>
            <person name="Maumus F."/>
            <person name="Otillar R.P."/>
            <person name="Rayko E."/>
            <person name="Salamov A."/>
            <person name="Vandepoele K."/>
            <person name="Beszteri B."/>
            <person name="Gruber A."/>
            <person name="Heijde M."/>
            <person name="Katinka M."/>
            <person name="Mock T."/>
            <person name="Valentin K."/>
            <person name="Verret F."/>
            <person name="Berges J.A."/>
            <person name="Brownlee C."/>
            <person name="Cadoret J.P."/>
            <person name="Chiovitti A."/>
            <person name="Choi C.J."/>
            <person name="Coesel S."/>
            <person name="De Martino A."/>
            <person name="Detter J.C."/>
            <person name="Durkin C."/>
            <person name="Falciatore A."/>
            <person name="Fournet J."/>
            <person name="Haruta M."/>
            <person name="Huysman M.J."/>
            <person name="Jenkins B.D."/>
            <person name="Jiroutova K."/>
            <person name="Jorgensen R.E."/>
            <person name="Joubert Y."/>
            <person name="Kaplan A."/>
            <person name="Kroger N."/>
            <person name="Kroth P.G."/>
            <person name="La Roche J."/>
            <person name="Lindquist E."/>
            <person name="Lommer M."/>
            <person name="Martin-Jezequel V."/>
            <person name="Lopez P.J."/>
            <person name="Lucas S."/>
            <person name="Mangogna M."/>
            <person name="McGinnis K."/>
            <person name="Medlin L.K."/>
            <person name="Montsant A."/>
            <person name="Oudot-Le Secq M.P."/>
            <person name="Napoli C."/>
            <person name="Obornik M."/>
            <person name="Parker M.S."/>
            <person name="Petit J.L."/>
            <person name="Porcel B.M."/>
            <person name="Poulsen N."/>
            <person name="Robison M."/>
            <person name="Rychlewski L."/>
            <person name="Rynearson T.A."/>
            <person name="Schmutz J."/>
            <person name="Shapiro H."/>
            <person name="Siaut M."/>
            <person name="Stanley M."/>
            <person name="Sussman M.R."/>
            <person name="Taylor A.R."/>
            <person name="Vardi A."/>
            <person name="von Dassow P."/>
            <person name="Vyverman W."/>
            <person name="Willis A."/>
            <person name="Wyrwicz L.S."/>
            <person name="Rokhsar D.S."/>
            <person name="Weissenbach J."/>
            <person name="Armbrust E.V."/>
            <person name="Green B.R."/>
            <person name="Van de Peer Y."/>
            <person name="Grigoriev I.V."/>
        </authorList>
    </citation>
    <scope>NUCLEOTIDE SEQUENCE [LARGE SCALE GENOMIC DNA]</scope>
    <source>
        <strain evidence="4 5">CCMP1335</strain>
    </source>
</reference>
<dbReference type="PANTHER" id="PTHR13271">
    <property type="entry name" value="UNCHARACTERIZED PUTATIVE METHYLTRANSFERASE"/>
    <property type="match status" value="1"/>
</dbReference>
<dbReference type="SUPFAM" id="SSF82199">
    <property type="entry name" value="SET domain"/>
    <property type="match status" value="1"/>
</dbReference>
<dbReference type="InterPro" id="IPR001214">
    <property type="entry name" value="SET_dom"/>
</dbReference>